<dbReference type="InterPro" id="IPR006626">
    <property type="entry name" value="PbH1"/>
</dbReference>
<evidence type="ECO:0000259" key="4">
    <source>
        <dbReference type="Pfam" id="PF22816"/>
    </source>
</evidence>
<feature type="domain" description="Alpha-1,3-glucanase catalytic" evidence="4">
    <location>
        <begin position="226"/>
        <end position="520"/>
    </location>
</feature>
<evidence type="ECO:0000313" key="5">
    <source>
        <dbReference type="EMBL" id="TFI58979.1"/>
    </source>
</evidence>
<sequence length="597" mass="62616">MRGRSGRTALLAGLLFAQPPAAETTPLGTIAALPAAEAPAGLPFVEIEAEDAAFAGRAIGPDRTFTSLAAEASGRRAVLLAGPDDHVEFTLPAPANAVIVRAAIPDGPGGEGRDAALAVHVGEERIGTLAVTSRYGWFYGRYPFTNNPSDGAAHHFYDETRLLLGRTLPAGTQIRLSIDQAAPVPWTVVDLADFELVAPPATAPADALSILAFGADPFGARDSSTALAQAIAQARRRGVPVWIPPGTFRIDRQIIVDRVTIAGAGLWHSVLRGNGVGLYGRKAPRGSRRVVLRDFAILGEVKERVDALQRAGVGGSLGEGSELRNLWLQHHKVGVWLDGPLRSLAIRGLRILDNTADGLNLRRGVSDAVVEGNFVRNSGDDGLAAWSHREANHNLAYRDNVVVAPVLANGIAIYGGRDISVTGNVVADSVTQGGGIHLGNRFDAVPLSGTITIADNLIVRGGSFDPNWRFGVGALWLYALDAPIRASIRLRNMRIVDSTLPALQFIGQRIEGVQAENVHITGAAGHALQLQSPGAASFQDVAAVGVRGAGILACGDGFKPIDAGGNSGWTEKAVSPDQALPLAPGLPRDCREQSLGQ</sequence>
<organism evidence="5 6">
    <name type="scientific">Sphingomonas parva</name>
    <dbReference type="NCBI Taxonomy" id="2555898"/>
    <lineage>
        <taxon>Bacteria</taxon>
        <taxon>Pseudomonadati</taxon>
        <taxon>Pseudomonadota</taxon>
        <taxon>Alphaproteobacteria</taxon>
        <taxon>Sphingomonadales</taxon>
        <taxon>Sphingomonadaceae</taxon>
        <taxon>Sphingomonas</taxon>
    </lineage>
</organism>
<dbReference type="Pfam" id="PF22815">
    <property type="entry name" value="CatAgl_D1"/>
    <property type="match status" value="1"/>
</dbReference>
<feature type="domain" description="CBM6/CBM35/CBM36-like 1" evidence="3">
    <location>
        <begin position="42"/>
        <end position="197"/>
    </location>
</feature>
<dbReference type="EMBL" id="SPDV01000010">
    <property type="protein sequence ID" value="TFI58979.1"/>
    <property type="molecule type" value="Genomic_DNA"/>
</dbReference>
<reference evidence="5 6" key="1">
    <citation type="submission" date="2019-03" db="EMBL/GenBank/DDBJ databases">
        <title>Genome sequence of Sphingomonas sp. 17J27-24.</title>
        <authorList>
            <person name="Kim M."/>
            <person name="Maeng S."/>
            <person name="Sathiyaraj S."/>
        </authorList>
    </citation>
    <scope>NUCLEOTIDE SEQUENCE [LARGE SCALE GENOMIC DNA]</scope>
    <source>
        <strain evidence="5 6">17J27-24</strain>
    </source>
</reference>
<dbReference type="CDD" id="cd14490">
    <property type="entry name" value="CBM6-CBM35-CBM36_like_1"/>
    <property type="match status" value="1"/>
</dbReference>
<feature type="signal peptide" evidence="2">
    <location>
        <begin position="1"/>
        <end position="22"/>
    </location>
</feature>
<dbReference type="Proteomes" id="UP000298213">
    <property type="component" value="Unassembled WGS sequence"/>
</dbReference>
<dbReference type="Gene3D" id="2.160.20.10">
    <property type="entry name" value="Single-stranded right-handed beta-helix, Pectin lyase-like"/>
    <property type="match status" value="1"/>
</dbReference>
<dbReference type="InterPro" id="IPR012334">
    <property type="entry name" value="Pectin_lyas_fold"/>
</dbReference>
<dbReference type="AlphaFoldDB" id="A0A4Y8ZW98"/>
<feature type="region of interest" description="Disordered" evidence="1">
    <location>
        <begin position="572"/>
        <end position="597"/>
    </location>
</feature>
<dbReference type="InterPro" id="IPR055149">
    <property type="entry name" value="Agl_cat_D2"/>
</dbReference>
<protein>
    <submittedName>
        <fullName evidence="5">Mycodextranase</fullName>
    </submittedName>
</protein>
<gene>
    <name evidence="5" type="ORF">E2493_06915</name>
</gene>
<dbReference type="RefSeq" id="WP_135085085.1">
    <property type="nucleotide sequence ID" value="NZ_SPDV01000010.1"/>
</dbReference>
<dbReference type="Pfam" id="PF22816">
    <property type="entry name" value="CatAgl_D2"/>
    <property type="match status" value="1"/>
</dbReference>
<dbReference type="SUPFAM" id="SSF51126">
    <property type="entry name" value="Pectin lyase-like"/>
    <property type="match status" value="1"/>
</dbReference>
<evidence type="ECO:0000256" key="2">
    <source>
        <dbReference type="SAM" id="SignalP"/>
    </source>
</evidence>
<dbReference type="OrthoDB" id="8673369at2"/>
<feature type="compositionally biased region" description="Basic and acidic residues" evidence="1">
    <location>
        <begin position="588"/>
        <end position="597"/>
    </location>
</feature>
<name>A0A4Y8ZW98_9SPHN</name>
<feature type="chain" id="PRO_5021206291" evidence="2">
    <location>
        <begin position="23"/>
        <end position="597"/>
    </location>
</feature>
<dbReference type="SMART" id="SM00710">
    <property type="entry name" value="PbH1"/>
    <property type="match status" value="8"/>
</dbReference>
<dbReference type="InterPro" id="IPR011050">
    <property type="entry name" value="Pectin_lyase_fold/virulence"/>
</dbReference>
<dbReference type="InterPro" id="IPR033801">
    <property type="entry name" value="CBM6-CBM35-CBM36-like_1"/>
</dbReference>
<accession>A0A4Y8ZW98</accession>
<keyword evidence="2" id="KW-0732">Signal</keyword>
<evidence type="ECO:0000256" key="1">
    <source>
        <dbReference type="SAM" id="MobiDB-lite"/>
    </source>
</evidence>
<proteinExistence type="predicted"/>
<evidence type="ECO:0000259" key="3">
    <source>
        <dbReference type="Pfam" id="PF22815"/>
    </source>
</evidence>
<evidence type="ECO:0000313" key="6">
    <source>
        <dbReference type="Proteomes" id="UP000298213"/>
    </source>
</evidence>
<comment type="caution">
    <text evidence="5">The sequence shown here is derived from an EMBL/GenBank/DDBJ whole genome shotgun (WGS) entry which is preliminary data.</text>
</comment>
<keyword evidence="6" id="KW-1185">Reference proteome</keyword>